<evidence type="ECO:0000256" key="4">
    <source>
        <dbReference type="SAM" id="MobiDB-lite"/>
    </source>
</evidence>
<evidence type="ECO:0000256" key="2">
    <source>
        <dbReference type="ARBA" id="ARBA00007643"/>
    </source>
</evidence>
<evidence type="ECO:0000256" key="1">
    <source>
        <dbReference type="ARBA" id="ARBA00004123"/>
    </source>
</evidence>
<dbReference type="AlphaFoldDB" id="A0AB34K3C4"/>
<keyword evidence="3" id="KW-0539">Nucleus</keyword>
<gene>
    <name evidence="5" type="ORF">AB1Y20_009887</name>
</gene>
<feature type="compositionally biased region" description="Basic and acidic residues" evidence="4">
    <location>
        <begin position="63"/>
        <end position="81"/>
    </location>
</feature>
<protein>
    <submittedName>
        <fullName evidence="5">Uncharacterized protein</fullName>
    </submittedName>
</protein>
<evidence type="ECO:0000256" key="3">
    <source>
        <dbReference type="ARBA" id="ARBA00023242"/>
    </source>
</evidence>
<comment type="caution">
    <text evidence="5">The sequence shown here is derived from an EMBL/GenBank/DDBJ whole genome shotgun (WGS) entry which is preliminary data.</text>
</comment>
<accession>A0AB34K3C4</accession>
<feature type="region of interest" description="Disordered" evidence="4">
    <location>
        <begin position="210"/>
        <end position="251"/>
    </location>
</feature>
<reference evidence="5 6" key="1">
    <citation type="journal article" date="2024" name="Science">
        <title>Giant polyketide synthase enzymes in the biosynthesis of giant marine polyether toxins.</title>
        <authorList>
            <person name="Fallon T.R."/>
            <person name="Shende V.V."/>
            <person name="Wierzbicki I.H."/>
            <person name="Pendleton A.L."/>
            <person name="Watervoot N.F."/>
            <person name="Auber R.P."/>
            <person name="Gonzalez D.J."/>
            <person name="Wisecaver J.H."/>
            <person name="Moore B.S."/>
        </authorList>
    </citation>
    <scope>NUCLEOTIDE SEQUENCE [LARGE SCALE GENOMIC DNA]</scope>
    <source>
        <strain evidence="5 6">12B1</strain>
    </source>
</reference>
<dbReference type="InterPro" id="IPR010756">
    <property type="entry name" value="Tls1-like"/>
</dbReference>
<organism evidence="5 6">
    <name type="scientific">Prymnesium parvum</name>
    <name type="common">Toxic golden alga</name>
    <dbReference type="NCBI Taxonomy" id="97485"/>
    <lineage>
        <taxon>Eukaryota</taxon>
        <taxon>Haptista</taxon>
        <taxon>Haptophyta</taxon>
        <taxon>Prymnesiophyceae</taxon>
        <taxon>Prymnesiales</taxon>
        <taxon>Prymnesiaceae</taxon>
        <taxon>Prymnesium</taxon>
    </lineage>
</organism>
<name>A0AB34K3C4_PRYPA</name>
<dbReference type="PANTHER" id="PTHR13486">
    <property type="entry name" value="TELOMERE LENGTH AND SILENCING PROTEIN 1 TLS1 FAMILY MEMBER"/>
    <property type="match status" value="1"/>
</dbReference>
<dbReference type="EMBL" id="JBGBPQ010000002">
    <property type="protein sequence ID" value="KAL1528544.1"/>
    <property type="molecule type" value="Genomic_DNA"/>
</dbReference>
<comment type="subcellular location">
    <subcellularLocation>
        <location evidence="1">Nucleus</location>
    </subcellularLocation>
</comment>
<feature type="region of interest" description="Disordered" evidence="4">
    <location>
        <begin position="1"/>
        <end position="96"/>
    </location>
</feature>
<dbReference type="GO" id="GO:0005681">
    <property type="term" value="C:spliceosomal complex"/>
    <property type="evidence" value="ECO:0007669"/>
    <property type="project" value="TreeGrafter"/>
</dbReference>
<dbReference type="Pfam" id="PF07052">
    <property type="entry name" value="Hep_59"/>
    <property type="match status" value="1"/>
</dbReference>
<comment type="similarity">
    <text evidence="2">Belongs to the TLS1 family.</text>
</comment>
<feature type="compositionally biased region" description="Low complexity" evidence="4">
    <location>
        <begin position="31"/>
        <end position="40"/>
    </location>
</feature>
<dbReference type="GO" id="GO:0000398">
    <property type="term" value="P:mRNA splicing, via spliceosome"/>
    <property type="evidence" value="ECO:0007669"/>
    <property type="project" value="TreeGrafter"/>
</dbReference>
<proteinExistence type="inferred from homology"/>
<evidence type="ECO:0000313" key="6">
    <source>
        <dbReference type="Proteomes" id="UP001515480"/>
    </source>
</evidence>
<keyword evidence="6" id="KW-1185">Reference proteome</keyword>
<dbReference type="Proteomes" id="UP001515480">
    <property type="component" value="Unassembled WGS sequence"/>
</dbReference>
<dbReference type="PANTHER" id="PTHR13486:SF2">
    <property type="entry name" value="SPLICING FACTOR C9ORF78"/>
    <property type="match status" value="1"/>
</dbReference>
<sequence length="251" mass="27632">MADEAEQTNVVFKKPARKASIRKRDREAEEAALAEVSSSSISLTREIQRQRQRAKGIALEVKSTGESEDKGQPDKLDEHGLENTFTAQTDGGDVDPNMLRYIEEQMQRQNQSNERGGGAAVDDEDGLYTTPAHLRGKVLSTEAAELEDANRWLAGIQEVSLPAEDKMANIEQTELAKRKMMAAKAAATSADASWKMSIPGNFNSNFHQHRREFTQVTAKKPEGSAPPGQLAVASDGAKVDAFRRNEAKKRH</sequence>
<evidence type="ECO:0000313" key="5">
    <source>
        <dbReference type="EMBL" id="KAL1528544.1"/>
    </source>
</evidence>